<protein>
    <submittedName>
        <fullName evidence="3">Uncharacterized protein</fullName>
    </submittedName>
</protein>
<feature type="non-terminal residue" evidence="3">
    <location>
        <position position="187"/>
    </location>
</feature>
<sequence>MKLPALAFVAAALGLSVGAVQAQTPTAPKKPAATHKAPAKKAHAKKTVTKKGVPAKTAKAVETNTPVESLSSRLTDGELAIAKTIQTGTIPCELGAHVTVTADEKNPGFFYVSSGKQRYYMHPVESRTGAVRMEDNRAGALWLQLGNKSMLMNQKLGQRVADACVSPAQQAVAAQLESHPQPALFDA</sequence>
<comment type="caution">
    <text evidence="3">The sequence shown here is derived from an EMBL/GenBank/DDBJ whole genome shotgun (WGS) entry which is preliminary data.</text>
</comment>
<dbReference type="EMBL" id="JBHLTN010000003">
    <property type="protein sequence ID" value="MFC0591337.1"/>
    <property type="molecule type" value="Genomic_DNA"/>
</dbReference>
<gene>
    <name evidence="3" type="ORF">ACFFGG_02090</name>
</gene>
<feature type="compositionally biased region" description="Low complexity" evidence="1">
    <location>
        <begin position="26"/>
        <end position="36"/>
    </location>
</feature>
<accession>A0ABV6PNB3</accession>
<reference evidence="3 4" key="1">
    <citation type="submission" date="2024-09" db="EMBL/GenBank/DDBJ databases">
        <authorList>
            <person name="Sun Q."/>
            <person name="Mori K."/>
        </authorList>
    </citation>
    <scope>NUCLEOTIDE SEQUENCE [LARGE SCALE GENOMIC DNA]</scope>
    <source>
        <strain evidence="3 4">NCAIM B.02336</strain>
    </source>
</reference>
<dbReference type="RefSeq" id="WP_377479226.1">
    <property type="nucleotide sequence ID" value="NZ_JBHLTN010000003.1"/>
</dbReference>
<keyword evidence="4" id="KW-1185">Reference proteome</keyword>
<proteinExistence type="predicted"/>
<dbReference type="Proteomes" id="UP001589834">
    <property type="component" value="Unassembled WGS sequence"/>
</dbReference>
<evidence type="ECO:0000313" key="4">
    <source>
        <dbReference type="Proteomes" id="UP001589834"/>
    </source>
</evidence>
<feature type="region of interest" description="Disordered" evidence="1">
    <location>
        <begin position="26"/>
        <end position="61"/>
    </location>
</feature>
<evidence type="ECO:0000313" key="3">
    <source>
        <dbReference type="EMBL" id="MFC0591337.1"/>
    </source>
</evidence>
<keyword evidence="2" id="KW-0732">Signal</keyword>
<feature type="chain" id="PRO_5047538446" evidence="2">
    <location>
        <begin position="23"/>
        <end position="187"/>
    </location>
</feature>
<feature type="signal peptide" evidence="2">
    <location>
        <begin position="1"/>
        <end position="22"/>
    </location>
</feature>
<name>A0ABV6PNB3_9BURK</name>
<feature type="compositionally biased region" description="Basic residues" evidence="1">
    <location>
        <begin position="37"/>
        <end position="49"/>
    </location>
</feature>
<organism evidence="3 4">
    <name type="scientific">Ottowia pentelensis</name>
    <dbReference type="NCBI Taxonomy" id="511108"/>
    <lineage>
        <taxon>Bacteria</taxon>
        <taxon>Pseudomonadati</taxon>
        <taxon>Pseudomonadota</taxon>
        <taxon>Betaproteobacteria</taxon>
        <taxon>Burkholderiales</taxon>
        <taxon>Comamonadaceae</taxon>
        <taxon>Ottowia</taxon>
    </lineage>
</organism>
<evidence type="ECO:0000256" key="2">
    <source>
        <dbReference type="SAM" id="SignalP"/>
    </source>
</evidence>
<evidence type="ECO:0000256" key="1">
    <source>
        <dbReference type="SAM" id="MobiDB-lite"/>
    </source>
</evidence>